<feature type="compositionally biased region" description="Polar residues" evidence="1">
    <location>
        <begin position="512"/>
        <end position="528"/>
    </location>
</feature>
<dbReference type="PANTHER" id="PTHR12785">
    <property type="entry name" value="SPLICING FACTOR 3B"/>
    <property type="match status" value="1"/>
</dbReference>
<sequence length="610" mass="68356">MAPTPDPKTLSDDDLRSHIKTLGLDPIGSRTSLLERLSRHLKSQQKSLQNGTATTNGKSDKKKVRRSKKKKGTSNPVPDSTASESEPQTDNESVANGVEIEYVAPVVNFGDDPAFSEYAQVFAKFAPAEPTTDTEAGAEKADDDMDIADDDDNTTRKEGDAEGAGADGAEAMDEDESPESLSRKKQRKLQRLSVAELKQLVRKPEVVDWVDVTAADPKLLVNLKSYRNSVPVPVHWQQKRKYLQGKRGIEKPPFELPDFIKQTGIMELRSAVKEKEEASKLKSKTRERHQPKMGKIDIDYQKLHDAFFRWQTKPKLTIHGDLYYEGKEFETKLKQKRPGQLSEELKQALAIPPLAPPPWLINMQRYGPPPSYPQLKIPGLNAPIPEGAQWGFHPGGWGKPPVDEYNRPLYGDVFGTLQVEVPQEFVAEIEKAPWGELEAEEEEEEVEEEEEEQEEEEEDGGDGGLPSGLVTPSGISSVPSGLETPEHIELRKEARRRSPSPPRNLYTILPERQTSVQGFMGSTHTYDLSSSDSSSRKRKADQVDVALNPEDMEEGIDADVLKRKYEAQMEGRRAEGRGEDLSDMVAEHVRKGEKKRKEGKKDKKGKEFKF</sequence>
<reference evidence="3" key="1">
    <citation type="submission" date="2020-05" db="EMBL/GenBank/DDBJ databases">
        <title>Phylogenomic resolution of chytrid fungi.</title>
        <authorList>
            <person name="Stajich J.E."/>
            <person name="Amses K."/>
            <person name="Simmons R."/>
            <person name="Seto K."/>
            <person name="Myers J."/>
            <person name="Bonds A."/>
            <person name="Quandt C.A."/>
            <person name="Barry K."/>
            <person name="Liu P."/>
            <person name="Grigoriev I."/>
            <person name="Longcore J.E."/>
            <person name="James T.Y."/>
        </authorList>
    </citation>
    <scope>NUCLEOTIDE SEQUENCE</scope>
    <source>
        <strain evidence="3">JEL0318</strain>
    </source>
</reference>
<name>A0AAD5X613_9FUNG</name>
<dbReference type="SMART" id="SM00581">
    <property type="entry name" value="PSP"/>
    <property type="match status" value="1"/>
</dbReference>
<evidence type="ECO:0000259" key="2">
    <source>
        <dbReference type="PROSITE" id="PS50800"/>
    </source>
</evidence>
<feature type="domain" description="SAP" evidence="2">
    <location>
        <begin position="7"/>
        <end position="41"/>
    </location>
</feature>
<evidence type="ECO:0000313" key="4">
    <source>
        <dbReference type="Proteomes" id="UP001212841"/>
    </source>
</evidence>
<dbReference type="PANTHER" id="PTHR12785:SF6">
    <property type="entry name" value="SPLICING FACTOR 3B SUBUNIT 2"/>
    <property type="match status" value="1"/>
</dbReference>
<dbReference type="AlphaFoldDB" id="A0AAD5X613"/>
<dbReference type="GO" id="GO:0005634">
    <property type="term" value="C:nucleus"/>
    <property type="evidence" value="ECO:0007669"/>
    <property type="project" value="InterPro"/>
</dbReference>
<evidence type="ECO:0000313" key="3">
    <source>
        <dbReference type="EMBL" id="KAJ3052802.1"/>
    </source>
</evidence>
<feature type="compositionally biased region" description="Polar residues" evidence="1">
    <location>
        <begin position="44"/>
        <end position="57"/>
    </location>
</feature>
<feature type="region of interest" description="Disordered" evidence="1">
    <location>
        <begin position="38"/>
        <end position="96"/>
    </location>
</feature>
<gene>
    <name evidence="3" type="ORF">HK097_005640</name>
</gene>
<proteinExistence type="predicted"/>
<protein>
    <recommendedName>
        <fullName evidence="2">SAP domain-containing protein</fullName>
    </recommendedName>
</protein>
<comment type="caution">
    <text evidence="3">The sequence shown here is derived from an EMBL/GenBank/DDBJ whole genome shotgun (WGS) entry which is preliminary data.</text>
</comment>
<dbReference type="InterPro" id="IPR007180">
    <property type="entry name" value="DUF382"/>
</dbReference>
<feature type="compositionally biased region" description="Polar residues" evidence="1">
    <location>
        <begin position="73"/>
        <end position="94"/>
    </location>
</feature>
<dbReference type="PROSITE" id="PS50800">
    <property type="entry name" value="SAP"/>
    <property type="match status" value="1"/>
</dbReference>
<dbReference type="Pfam" id="PF04037">
    <property type="entry name" value="DUF382"/>
    <property type="match status" value="1"/>
</dbReference>
<dbReference type="Pfam" id="PF04046">
    <property type="entry name" value="PSP"/>
    <property type="match status" value="1"/>
</dbReference>
<feature type="region of interest" description="Disordered" evidence="1">
    <location>
        <begin position="432"/>
        <end position="552"/>
    </location>
</feature>
<keyword evidence="4" id="KW-1185">Reference proteome</keyword>
<feature type="region of interest" description="Disordered" evidence="1">
    <location>
        <begin position="129"/>
        <end position="188"/>
    </location>
</feature>
<evidence type="ECO:0000256" key="1">
    <source>
        <dbReference type="SAM" id="MobiDB-lite"/>
    </source>
</evidence>
<feature type="compositionally biased region" description="Basic residues" evidence="1">
    <location>
        <begin position="60"/>
        <end position="72"/>
    </location>
</feature>
<feature type="region of interest" description="Disordered" evidence="1">
    <location>
        <begin position="568"/>
        <end position="610"/>
    </location>
</feature>
<dbReference type="InterPro" id="IPR006568">
    <property type="entry name" value="PSP_pro-rich"/>
</dbReference>
<accession>A0AAD5X613</accession>
<dbReference type="Proteomes" id="UP001212841">
    <property type="component" value="Unassembled WGS sequence"/>
</dbReference>
<dbReference type="InterPro" id="IPR052584">
    <property type="entry name" value="U2_snRNP_Complex_Component"/>
</dbReference>
<dbReference type="InterPro" id="IPR003034">
    <property type="entry name" value="SAP_dom"/>
</dbReference>
<feature type="compositionally biased region" description="Acidic residues" evidence="1">
    <location>
        <begin position="437"/>
        <end position="461"/>
    </location>
</feature>
<organism evidence="3 4">
    <name type="scientific">Rhizophlyctis rosea</name>
    <dbReference type="NCBI Taxonomy" id="64517"/>
    <lineage>
        <taxon>Eukaryota</taxon>
        <taxon>Fungi</taxon>
        <taxon>Fungi incertae sedis</taxon>
        <taxon>Chytridiomycota</taxon>
        <taxon>Chytridiomycota incertae sedis</taxon>
        <taxon>Chytridiomycetes</taxon>
        <taxon>Rhizophlyctidales</taxon>
        <taxon>Rhizophlyctidaceae</taxon>
        <taxon>Rhizophlyctis</taxon>
    </lineage>
</organism>
<feature type="compositionally biased region" description="Acidic residues" evidence="1">
    <location>
        <begin position="141"/>
        <end position="152"/>
    </location>
</feature>
<dbReference type="EMBL" id="JADGJD010000264">
    <property type="protein sequence ID" value="KAJ3052802.1"/>
    <property type="molecule type" value="Genomic_DNA"/>
</dbReference>